<evidence type="ECO:0000256" key="3">
    <source>
        <dbReference type="ARBA" id="ARBA00010108"/>
    </source>
</evidence>
<keyword evidence="14" id="KW-1185">Reference proteome</keyword>
<dbReference type="Pfam" id="PF01687">
    <property type="entry name" value="Flavokinase"/>
    <property type="match status" value="1"/>
</dbReference>
<keyword evidence="10" id="KW-0067">ATP-binding</keyword>
<evidence type="ECO:0000256" key="5">
    <source>
        <dbReference type="ARBA" id="ARBA00017394"/>
    </source>
</evidence>
<dbReference type="InterPro" id="IPR015865">
    <property type="entry name" value="Riboflavin_kinase_bac/euk"/>
</dbReference>
<evidence type="ECO:0000256" key="7">
    <source>
        <dbReference type="ARBA" id="ARBA00022643"/>
    </source>
</evidence>
<evidence type="ECO:0000256" key="6">
    <source>
        <dbReference type="ARBA" id="ARBA00022630"/>
    </source>
</evidence>
<keyword evidence="13" id="KW-0418">Kinase</keyword>
<keyword evidence="7" id="KW-0288">FMN</keyword>
<evidence type="ECO:0000313" key="13">
    <source>
        <dbReference type="EMBL" id="KAJ3140398.1"/>
    </source>
</evidence>
<keyword evidence="9" id="KW-0547">Nucleotide-binding</keyword>
<keyword evidence="8" id="KW-0808">Transferase</keyword>
<evidence type="ECO:0000256" key="9">
    <source>
        <dbReference type="ARBA" id="ARBA00022741"/>
    </source>
</evidence>
<dbReference type="InterPro" id="IPR023468">
    <property type="entry name" value="Riboflavin_kinase"/>
</dbReference>
<dbReference type="InterPro" id="IPR023465">
    <property type="entry name" value="Riboflavin_kinase_dom_sf"/>
</dbReference>
<dbReference type="Gene3D" id="2.40.30.30">
    <property type="entry name" value="Riboflavin kinase-like"/>
    <property type="match status" value="1"/>
</dbReference>
<accession>A0AAD5TAN3</accession>
<dbReference type="PANTHER" id="PTHR22749:SF6">
    <property type="entry name" value="RIBOFLAVIN KINASE"/>
    <property type="match status" value="1"/>
</dbReference>
<dbReference type="GO" id="GO:0005524">
    <property type="term" value="F:ATP binding"/>
    <property type="evidence" value="ECO:0007669"/>
    <property type="project" value="UniProtKB-KW"/>
</dbReference>
<evidence type="ECO:0000259" key="12">
    <source>
        <dbReference type="SMART" id="SM00904"/>
    </source>
</evidence>
<evidence type="ECO:0000256" key="1">
    <source>
        <dbReference type="ARBA" id="ARBA00003572"/>
    </source>
</evidence>
<protein>
    <recommendedName>
        <fullName evidence="5">Riboflavin kinase</fullName>
        <ecNumber evidence="4">2.7.1.26</ecNumber>
    </recommendedName>
    <alternativeName>
        <fullName evidence="11">Flavin mononucleotide kinase 1</fullName>
    </alternativeName>
</protein>
<comment type="function">
    <text evidence="1">Catalyzes the phosphorylation of riboflavin (vitamin B2) to form flavin mononucleotide (FMN) coenzyme.</text>
</comment>
<dbReference type="GO" id="GO:0009398">
    <property type="term" value="P:FMN biosynthetic process"/>
    <property type="evidence" value="ECO:0007669"/>
    <property type="project" value="TreeGrafter"/>
</dbReference>
<dbReference type="GO" id="GO:0005739">
    <property type="term" value="C:mitochondrion"/>
    <property type="evidence" value="ECO:0007669"/>
    <property type="project" value="TreeGrafter"/>
</dbReference>
<feature type="domain" description="Riboflavin kinase" evidence="12">
    <location>
        <begin position="20"/>
        <end position="170"/>
    </location>
</feature>
<comment type="caution">
    <text evidence="13">The sequence shown here is derived from an EMBL/GenBank/DDBJ whole genome shotgun (WGS) entry which is preliminary data.</text>
</comment>
<dbReference type="SMART" id="SM00904">
    <property type="entry name" value="Flavokinase"/>
    <property type="match status" value="1"/>
</dbReference>
<organism evidence="13 14">
    <name type="scientific">Physocladia obscura</name>
    <dbReference type="NCBI Taxonomy" id="109957"/>
    <lineage>
        <taxon>Eukaryota</taxon>
        <taxon>Fungi</taxon>
        <taxon>Fungi incertae sedis</taxon>
        <taxon>Chytridiomycota</taxon>
        <taxon>Chytridiomycota incertae sedis</taxon>
        <taxon>Chytridiomycetes</taxon>
        <taxon>Chytridiales</taxon>
        <taxon>Chytriomycetaceae</taxon>
        <taxon>Physocladia</taxon>
    </lineage>
</organism>
<dbReference type="Proteomes" id="UP001211907">
    <property type="component" value="Unassembled WGS sequence"/>
</dbReference>
<dbReference type="EC" id="2.7.1.26" evidence="4"/>
<gene>
    <name evidence="13" type="primary">FMN1</name>
    <name evidence="13" type="ORF">HK100_009948</name>
</gene>
<evidence type="ECO:0000256" key="10">
    <source>
        <dbReference type="ARBA" id="ARBA00022840"/>
    </source>
</evidence>
<dbReference type="SUPFAM" id="SSF82114">
    <property type="entry name" value="Riboflavin kinase-like"/>
    <property type="match status" value="1"/>
</dbReference>
<name>A0AAD5TAN3_9FUNG</name>
<dbReference type="PANTHER" id="PTHR22749">
    <property type="entry name" value="RIBOFLAVIN KINASE/FMN ADENYLYLTRANSFERASE"/>
    <property type="match status" value="1"/>
</dbReference>
<dbReference type="EMBL" id="JADGJH010000053">
    <property type="protein sequence ID" value="KAJ3140398.1"/>
    <property type="molecule type" value="Genomic_DNA"/>
</dbReference>
<comment type="pathway">
    <text evidence="2">Cofactor biosynthesis; FMN biosynthesis; FMN from riboflavin (ATP route): step 1/1.</text>
</comment>
<reference evidence="13" key="1">
    <citation type="submission" date="2020-05" db="EMBL/GenBank/DDBJ databases">
        <title>Phylogenomic resolution of chytrid fungi.</title>
        <authorList>
            <person name="Stajich J.E."/>
            <person name="Amses K."/>
            <person name="Simmons R."/>
            <person name="Seto K."/>
            <person name="Myers J."/>
            <person name="Bonds A."/>
            <person name="Quandt C.A."/>
            <person name="Barry K."/>
            <person name="Liu P."/>
            <person name="Grigoriev I."/>
            <person name="Longcore J.E."/>
            <person name="James T.Y."/>
        </authorList>
    </citation>
    <scope>NUCLEOTIDE SEQUENCE</scope>
    <source>
        <strain evidence="13">JEL0513</strain>
    </source>
</reference>
<sequence length="186" mass="20910">MAEPETQQRPLIVGNDSKVEEPYPVKLKGSVTKGFGRGGKDLGIPTGKAVIFIVETLNPTTTKTSANLPEDVSQYAGQFIETGILYGWASISDSSTVYPMVMSFGWNPFYKNEKRSAEVHIIHKFDHDFYGQELRVIVAGYIRAEKNYTSLDALIIDINFDIKVAHNSLLRKPYNDLQYDSFLQPK</sequence>
<evidence type="ECO:0000256" key="4">
    <source>
        <dbReference type="ARBA" id="ARBA00012105"/>
    </source>
</evidence>
<evidence type="ECO:0000256" key="8">
    <source>
        <dbReference type="ARBA" id="ARBA00022679"/>
    </source>
</evidence>
<dbReference type="AlphaFoldDB" id="A0AAD5TAN3"/>
<dbReference type="GO" id="GO:0008531">
    <property type="term" value="F:riboflavin kinase activity"/>
    <property type="evidence" value="ECO:0007669"/>
    <property type="project" value="UniProtKB-EC"/>
</dbReference>
<evidence type="ECO:0000256" key="11">
    <source>
        <dbReference type="ARBA" id="ARBA00029960"/>
    </source>
</evidence>
<comment type="similarity">
    <text evidence="3">Belongs to the flavokinase family.</text>
</comment>
<keyword evidence="6" id="KW-0285">Flavoprotein</keyword>
<dbReference type="GO" id="GO:0009231">
    <property type="term" value="P:riboflavin biosynthetic process"/>
    <property type="evidence" value="ECO:0007669"/>
    <property type="project" value="InterPro"/>
</dbReference>
<evidence type="ECO:0000313" key="14">
    <source>
        <dbReference type="Proteomes" id="UP001211907"/>
    </source>
</evidence>
<evidence type="ECO:0000256" key="2">
    <source>
        <dbReference type="ARBA" id="ARBA00005201"/>
    </source>
</evidence>
<proteinExistence type="inferred from homology"/>